<name>A0AAD2CP00_9STRA</name>
<gene>
    <name evidence="2" type="ORF">CYCCA115_LOCUS5832</name>
</gene>
<protein>
    <submittedName>
        <fullName evidence="2">Uncharacterized protein</fullName>
    </submittedName>
</protein>
<evidence type="ECO:0000313" key="3">
    <source>
        <dbReference type="Proteomes" id="UP001295423"/>
    </source>
</evidence>
<dbReference type="Proteomes" id="UP001295423">
    <property type="component" value="Unassembled WGS sequence"/>
</dbReference>
<evidence type="ECO:0000256" key="1">
    <source>
        <dbReference type="SAM" id="MobiDB-lite"/>
    </source>
</evidence>
<accession>A0AAD2CP00</accession>
<dbReference type="AlphaFoldDB" id="A0AAD2CP00"/>
<evidence type="ECO:0000313" key="2">
    <source>
        <dbReference type="EMBL" id="CAJ1937816.1"/>
    </source>
</evidence>
<keyword evidence="3" id="KW-1185">Reference proteome</keyword>
<reference evidence="2" key="1">
    <citation type="submission" date="2023-08" db="EMBL/GenBank/DDBJ databases">
        <authorList>
            <person name="Audoor S."/>
            <person name="Bilcke G."/>
        </authorList>
    </citation>
    <scope>NUCLEOTIDE SEQUENCE</scope>
</reference>
<organism evidence="2 3">
    <name type="scientific">Cylindrotheca closterium</name>
    <dbReference type="NCBI Taxonomy" id="2856"/>
    <lineage>
        <taxon>Eukaryota</taxon>
        <taxon>Sar</taxon>
        <taxon>Stramenopiles</taxon>
        <taxon>Ochrophyta</taxon>
        <taxon>Bacillariophyta</taxon>
        <taxon>Bacillariophyceae</taxon>
        <taxon>Bacillariophycidae</taxon>
        <taxon>Bacillariales</taxon>
        <taxon>Bacillariaceae</taxon>
        <taxon>Cylindrotheca</taxon>
    </lineage>
</organism>
<comment type="caution">
    <text evidence="2">The sequence shown here is derived from an EMBL/GenBank/DDBJ whole genome shotgun (WGS) entry which is preliminary data.</text>
</comment>
<sequence length="99" mass="10753">MFVFSRPKWLRLREAGIPIGEALRAACLEADVGNYIEQSVRVASSRAPNSSKHDLHPSKASMPISSPPLASIDESPMEFEETRALSGEDTADFSSETSS</sequence>
<feature type="region of interest" description="Disordered" evidence="1">
    <location>
        <begin position="42"/>
        <end position="99"/>
    </location>
</feature>
<dbReference type="EMBL" id="CAKOGP040000668">
    <property type="protein sequence ID" value="CAJ1937816.1"/>
    <property type="molecule type" value="Genomic_DNA"/>
</dbReference>
<proteinExistence type="predicted"/>